<dbReference type="InterPro" id="IPR004772">
    <property type="entry name" value="TrkH"/>
</dbReference>
<feature type="binding site" evidence="12">
    <location>
        <position position="221"/>
    </location>
    <ligand>
        <name>K(+)</name>
        <dbReference type="ChEBI" id="CHEBI:29103"/>
    </ligand>
</feature>
<feature type="transmembrane region" description="Helical" evidence="13">
    <location>
        <begin position="394"/>
        <end position="417"/>
    </location>
</feature>
<dbReference type="PATRIC" id="fig|1678841.3.peg.2070"/>
<dbReference type="GO" id="GO:0046872">
    <property type="term" value="F:metal ion binding"/>
    <property type="evidence" value="ECO:0007669"/>
    <property type="project" value="UniProtKB-KW"/>
</dbReference>
<dbReference type="Proteomes" id="UP000053091">
    <property type="component" value="Unassembled WGS sequence"/>
</dbReference>
<evidence type="ECO:0000256" key="10">
    <source>
        <dbReference type="ARBA" id="ARBA00023065"/>
    </source>
</evidence>
<keyword evidence="12" id="KW-0479">Metal-binding</keyword>
<reference evidence="14" key="1">
    <citation type="journal article" date="2015" name="Genome Announc.">
        <title>Draft Genome Sequence of Bacteroidales Strain TBC1, a Novel Isolate from a Methanogenic Wastewater Treatment System.</title>
        <authorList>
            <person name="Tourlousse D.M."/>
            <person name="Matsuura N."/>
            <person name="Sun L."/>
            <person name="Toyonaga M."/>
            <person name="Kuroda K."/>
            <person name="Ohashi A."/>
            <person name="Cruz R."/>
            <person name="Yamaguchi T."/>
            <person name="Sekiguchi Y."/>
        </authorList>
    </citation>
    <scope>NUCLEOTIDE SEQUENCE [LARGE SCALE GENOMIC DNA]</scope>
    <source>
        <strain evidence="14">TBC1</strain>
    </source>
</reference>
<feature type="transmembrane region" description="Helical" evidence="13">
    <location>
        <begin position="328"/>
        <end position="351"/>
    </location>
</feature>
<feature type="transmembrane region" description="Helical" evidence="13">
    <location>
        <begin position="12"/>
        <end position="35"/>
    </location>
</feature>
<keyword evidence="5" id="KW-0997">Cell inner membrane</keyword>
<keyword evidence="4" id="KW-1003">Cell membrane</keyword>
<keyword evidence="7 13" id="KW-0812">Transmembrane</keyword>
<feature type="transmembrane region" description="Helical" evidence="13">
    <location>
        <begin position="181"/>
        <end position="201"/>
    </location>
</feature>
<dbReference type="AlphaFoldDB" id="A0A0S7C2R6"/>
<evidence type="ECO:0000256" key="13">
    <source>
        <dbReference type="SAM" id="Phobius"/>
    </source>
</evidence>
<keyword evidence="8 12" id="KW-0630">Potassium</keyword>
<evidence type="ECO:0000256" key="12">
    <source>
        <dbReference type="PIRSR" id="PIRSR006247-1"/>
    </source>
</evidence>
<feature type="binding site" evidence="12">
    <location>
        <position position="316"/>
    </location>
    <ligand>
        <name>K(+)</name>
        <dbReference type="ChEBI" id="CHEBI:29103"/>
    </ligand>
</feature>
<keyword evidence="9 13" id="KW-1133">Transmembrane helix</keyword>
<feature type="transmembrane region" description="Helical" evidence="13">
    <location>
        <begin position="271"/>
        <end position="291"/>
    </location>
</feature>
<feature type="binding site" evidence="12">
    <location>
        <position position="114"/>
    </location>
    <ligand>
        <name>K(+)</name>
        <dbReference type="ChEBI" id="CHEBI:29103"/>
    </ligand>
</feature>
<name>A0A0S7C2R6_9BACT</name>
<evidence type="ECO:0000313" key="15">
    <source>
        <dbReference type="Proteomes" id="UP000053091"/>
    </source>
</evidence>
<protein>
    <submittedName>
        <fullName evidence="14">Trk-type K+ transport system, membrane component</fullName>
    </submittedName>
</protein>
<dbReference type="PANTHER" id="PTHR32024:SF2">
    <property type="entry name" value="TRK SYSTEM POTASSIUM UPTAKE PROTEIN TRKG-RELATED"/>
    <property type="match status" value="1"/>
</dbReference>
<keyword evidence="3" id="KW-0813">Transport</keyword>
<evidence type="ECO:0000256" key="3">
    <source>
        <dbReference type="ARBA" id="ARBA00022448"/>
    </source>
</evidence>
<keyword evidence="10" id="KW-0406">Ion transport</keyword>
<evidence type="ECO:0000256" key="2">
    <source>
        <dbReference type="ARBA" id="ARBA00009137"/>
    </source>
</evidence>
<feature type="transmembrane region" description="Helical" evidence="13">
    <location>
        <begin position="136"/>
        <end position="160"/>
    </location>
</feature>
<evidence type="ECO:0000313" key="14">
    <source>
        <dbReference type="EMBL" id="GAP43702.1"/>
    </source>
</evidence>
<feature type="transmembrane region" description="Helical" evidence="13">
    <location>
        <begin position="73"/>
        <end position="94"/>
    </location>
</feature>
<feature type="transmembrane region" description="Helical" evidence="13">
    <location>
        <begin position="455"/>
        <end position="475"/>
    </location>
</feature>
<evidence type="ECO:0000256" key="1">
    <source>
        <dbReference type="ARBA" id="ARBA00004429"/>
    </source>
</evidence>
<feature type="transmembrane region" description="Helical" evidence="13">
    <location>
        <begin position="41"/>
        <end position="59"/>
    </location>
</feature>
<comment type="similarity">
    <text evidence="2">Belongs to the TrkH potassium transport family.</text>
</comment>
<comment type="subcellular location">
    <subcellularLocation>
        <location evidence="1">Cell inner membrane</location>
        <topology evidence="1">Multi-pass membrane protein</topology>
    </subcellularLocation>
</comment>
<dbReference type="PANTHER" id="PTHR32024">
    <property type="entry name" value="TRK SYSTEM POTASSIUM UPTAKE PROTEIN TRKG-RELATED"/>
    <property type="match status" value="1"/>
</dbReference>
<dbReference type="GO" id="GO:0015379">
    <property type="term" value="F:potassium:chloride symporter activity"/>
    <property type="evidence" value="ECO:0007669"/>
    <property type="project" value="InterPro"/>
</dbReference>
<dbReference type="EMBL" id="DF968182">
    <property type="protein sequence ID" value="GAP43702.1"/>
    <property type="molecule type" value="Genomic_DNA"/>
</dbReference>
<feature type="transmembrane region" description="Helical" evidence="13">
    <location>
        <begin position="423"/>
        <end position="443"/>
    </location>
</feature>
<keyword evidence="6" id="KW-0633">Potassium transport</keyword>
<evidence type="ECO:0000256" key="7">
    <source>
        <dbReference type="ARBA" id="ARBA00022692"/>
    </source>
</evidence>
<gene>
    <name evidence="14" type="ORF">TBC1_111859</name>
</gene>
<evidence type="ECO:0000256" key="5">
    <source>
        <dbReference type="ARBA" id="ARBA00022519"/>
    </source>
</evidence>
<dbReference type="STRING" id="1678841.TBC1_111859"/>
<keyword evidence="15" id="KW-1185">Reference proteome</keyword>
<dbReference type="PIRSF" id="PIRSF006247">
    <property type="entry name" value="TrkH"/>
    <property type="match status" value="1"/>
</dbReference>
<evidence type="ECO:0000256" key="6">
    <source>
        <dbReference type="ARBA" id="ARBA00022538"/>
    </source>
</evidence>
<sequence length="482" mass="52907">MGNFNFRVVFRIISNNLFILSAALLISGAVAILAGEQVKPFLETAVLAFAVGLMLYYAARSKADHHPLSRKEAYLTVTLTWLIMSLTGSLPYLISGAIPSVTDAIFESVSGFTTTGSSILTDIEVLPKSILFWRSLTHWIGGIGIIVLVIIIMPALKIGGYHLFSMESSLQEKISPRIKTVGIYLLYIYISLTVAEIILLLAGGMNIFESTCHAFGTVATGGFSPRNDSIAGYSPYIQYVITIFMLLAGVNFIIPYYLVKKDFLKIRQNEEFRFYLVVVFIIGIFISLSLMKDMGKSAETAFREGFFQVVSIITCTGFATADYLQWPVYAWLIIFFCMFLGGSTGSTAGGIKMVRHLIVMKNVRIIFRRLSSPHAMIPIRLNKKMLNEEANNSVLTFVTLYLMVFITGSVILVLLGLDGATSASSVATCMAGIGPGIGSVGPVSNFAHLPQAAKIILSVLMITGRLEIYTVLILFSPSYWKK</sequence>
<proteinExistence type="inferred from homology"/>
<organism evidence="14">
    <name type="scientific">Lentimicrobium saccharophilum</name>
    <dbReference type="NCBI Taxonomy" id="1678841"/>
    <lineage>
        <taxon>Bacteria</taxon>
        <taxon>Pseudomonadati</taxon>
        <taxon>Bacteroidota</taxon>
        <taxon>Bacteroidia</taxon>
        <taxon>Bacteroidales</taxon>
        <taxon>Lentimicrobiaceae</taxon>
        <taxon>Lentimicrobium</taxon>
    </lineage>
</organism>
<evidence type="ECO:0000256" key="4">
    <source>
        <dbReference type="ARBA" id="ARBA00022475"/>
    </source>
</evidence>
<evidence type="ECO:0000256" key="9">
    <source>
        <dbReference type="ARBA" id="ARBA00022989"/>
    </source>
</evidence>
<dbReference type="OrthoDB" id="9810952at2"/>
<dbReference type="Pfam" id="PF02386">
    <property type="entry name" value="TrkH"/>
    <property type="match status" value="1"/>
</dbReference>
<accession>A0A0S7C2R6</accession>
<dbReference type="InterPro" id="IPR003445">
    <property type="entry name" value="Cat_transpt"/>
</dbReference>
<evidence type="ECO:0000256" key="8">
    <source>
        <dbReference type="ARBA" id="ARBA00022958"/>
    </source>
</evidence>
<keyword evidence="11 13" id="KW-0472">Membrane</keyword>
<dbReference type="GO" id="GO:0005886">
    <property type="term" value="C:plasma membrane"/>
    <property type="evidence" value="ECO:0007669"/>
    <property type="project" value="UniProtKB-SubCell"/>
</dbReference>
<feature type="binding site" evidence="12">
    <location>
        <position position="115"/>
    </location>
    <ligand>
        <name>K(+)</name>
        <dbReference type="ChEBI" id="CHEBI:29103"/>
    </ligand>
</feature>
<feature type="transmembrane region" description="Helical" evidence="13">
    <location>
        <begin position="236"/>
        <end position="259"/>
    </location>
</feature>
<evidence type="ECO:0000256" key="11">
    <source>
        <dbReference type="ARBA" id="ARBA00023136"/>
    </source>
</evidence>